<proteinExistence type="predicted"/>
<evidence type="ECO:0000313" key="2">
    <source>
        <dbReference type="Proteomes" id="UP001163223"/>
    </source>
</evidence>
<dbReference type="EMBL" id="CP113520">
    <property type="protein sequence ID" value="WAJ28974.1"/>
    <property type="molecule type" value="Genomic_DNA"/>
</dbReference>
<dbReference type="Proteomes" id="UP001163223">
    <property type="component" value="Chromosome"/>
</dbReference>
<sequence length="410" mass="42739">MSTETDRLEREAESRRANVDATLDALRDRLSVNSIVDEVTTLVRNGNGADLARNFGRQVRDNPLALGLVGAGLAWLFAGPGVRDGAGNLRRSYDDWRYDRFEEAFPPDGQGRRDADHAYRGSSGYGRDTARGYASDYGADRARDFSSGQAYGSHRPGTVGYTGPSGGEHDGPGLSERARDAASSAGSRISGAASSAASGISGAASSTADGISGAASSTADAVSGAARSAYGSASRFGESAREAAWRAEEAAERGLRSAGDNLAYAGRRVRRSFLDTLAEEPLVVGAVALAIGAAIGAAIPSTRREDELFGDARDRLRDEAYAYGRDAMHRAESVAEKTYQAASEEAEKKGLKPTGEGETLAEKVGSVARTAVETARSEVKNETQGARGDQGQGQDKDQGQQRAGGASSAA</sequence>
<evidence type="ECO:0000313" key="1">
    <source>
        <dbReference type="EMBL" id="WAJ28974.1"/>
    </source>
</evidence>
<protein>
    <submittedName>
        <fullName evidence="1">DUF3618 domain-containing protein</fullName>
    </submittedName>
</protein>
<organism evidence="1 2">
    <name type="scientific">Antarcticirhabdus aurantiaca</name>
    <dbReference type="NCBI Taxonomy" id="2606717"/>
    <lineage>
        <taxon>Bacteria</taxon>
        <taxon>Pseudomonadati</taxon>
        <taxon>Pseudomonadota</taxon>
        <taxon>Alphaproteobacteria</taxon>
        <taxon>Hyphomicrobiales</taxon>
        <taxon>Aurantimonadaceae</taxon>
        <taxon>Antarcticirhabdus</taxon>
    </lineage>
</organism>
<accession>A0ACD4NPX8</accession>
<keyword evidence="2" id="KW-1185">Reference proteome</keyword>
<name>A0ACD4NPX8_9HYPH</name>
<gene>
    <name evidence="1" type="ORF">OXU80_01610</name>
</gene>
<reference evidence="1" key="1">
    <citation type="submission" date="2022-11" db="EMBL/GenBank/DDBJ databases">
        <title>beta-Carotene-producing bacterium, Jeongeuplla avenae sp. nov., alleviates the salt stress of Arabidopsis seedlings.</title>
        <authorList>
            <person name="Jiang L."/>
            <person name="Lee J."/>
        </authorList>
    </citation>
    <scope>NUCLEOTIDE SEQUENCE</scope>
    <source>
        <strain evidence="1">DY_R2A_6</strain>
    </source>
</reference>